<evidence type="ECO:0000313" key="14">
    <source>
        <dbReference type="Proteomes" id="UP000076154"/>
    </source>
</evidence>
<evidence type="ECO:0000313" key="13">
    <source>
        <dbReference type="EMBL" id="RDB16051.1"/>
    </source>
</evidence>
<accession>A0A369J226</accession>
<dbReference type="OrthoDB" id="1920326at2759"/>
<dbReference type="InterPro" id="IPR002562">
    <property type="entry name" value="3'-5'_exonuclease_dom"/>
</dbReference>
<dbReference type="SUPFAM" id="SSF53098">
    <property type="entry name" value="Ribonuclease H-like"/>
    <property type="match status" value="1"/>
</dbReference>
<dbReference type="InterPro" id="IPR012337">
    <property type="entry name" value="RNaseH-like_sf"/>
</dbReference>
<evidence type="ECO:0000256" key="4">
    <source>
        <dbReference type="ARBA" id="ARBA00022801"/>
    </source>
</evidence>
<keyword evidence="2" id="KW-0540">Nuclease</keyword>
<evidence type="ECO:0000256" key="8">
    <source>
        <dbReference type="ARBA" id="ARBA00040531"/>
    </source>
</evidence>
<comment type="caution">
    <text evidence="13">The sequence shown here is derived from an EMBL/GenBank/DDBJ whole genome shotgun (WGS) entry which is preliminary data.</text>
</comment>
<evidence type="ECO:0000259" key="12">
    <source>
        <dbReference type="Pfam" id="PF20499"/>
    </source>
</evidence>
<dbReference type="GO" id="GO:0008408">
    <property type="term" value="F:3'-5' exonuclease activity"/>
    <property type="evidence" value="ECO:0007669"/>
    <property type="project" value="InterPro"/>
</dbReference>
<dbReference type="Gene3D" id="3.30.420.10">
    <property type="entry name" value="Ribonuclease H-like superfamily/Ribonuclease H"/>
    <property type="match status" value="1"/>
</dbReference>
<evidence type="ECO:0000256" key="6">
    <source>
        <dbReference type="ARBA" id="ARBA00022842"/>
    </source>
</evidence>
<evidence type="ECO:0000259" key="11">
    <source>
        <dbReference type="Pfam" id="PF01612"/>
    </source>
</evidence>
<organism evidence="13 14">
    <name type="scientific">Hypsizygus marmoreus</name>
    <name type="common">White beech mushroom</name>
    <name type="synonym">Agaricus marmoreus</name>
    <dbReference type="NCBI Taxonomy" id="39966"/>
    <lineage>
        <taxon>Eukaryota</taxon>
        <taxon>Fungi</taxon>
        <taxon>Dikarya</taxon>
        <taxon>Basidiomycota</taxon>
        <taxon>Agaricomycotina</taxon>
        <taxon>Agaricomycetes</taxon>
        <taxon>Agaricomycetidae</taxon>
        <taxon>Agaricales</taxon>
        <taxon>Tricholomatineae</taxon>
        <taxon>Lyophyllaceae</taxon>
        <taxon>Hypsizygus</taxon>
    </lineage>
</organism>
<comment type="subcellular location">
    <subcellularLocation>
        <location evidence="1">Nucleus</location>
    </subcellularLocation>
</comment>
<dbReference type="GO" id="GO:0046872">
    <property type="term" value="F:metal ion binding"/>
    <property type="evidence" value="ECO:0007669"/>
    <property type="project" value="UniProtKB-KW"/>
</dbReference>
<proteinExistence type="predicted"/>
<gene>
    <name evidence="13" type="ORF">Hypma_003473</name>
</gene>
<dbReference type="InterPro" id="IPR046616">
    <property type="entry name" value="DUF6729"/>
</dbReference>
<feature type="compositionally biased region" description="Basic residues" evidence="10">
    <location>
        <begin position="85"/>
        <end position="100"/>
    </location>
</feature>
<sequence length="1427" mass="158676">MDDSRVDDDYNILFEGSLTPEMLKELDLADGIPILPPANTYVETHNSGIGTSSQAEDALLESNSQQSQDESESRSTSNEIMPNPPRKRGRPKGSRNKQPKAVKQVSMLSNAESTSEVVRRPVGRPRKQPTPHGVSIELGKQMISGSSGAPFRSHTPRDAMVTAKGTHTSMTPPQQLRSTTRTANNACIPVNQPAPSSFALPSIAPTQPVRSPWTSSGPTISSPEHLEHCIIPGEDSQREVEDDEVDADDEEVDVEDEEESDWIGQAAQDEDVVDEVDPAHGKPSVPADGSSSHCRPHRPRRPPPDWLKSEFQTKLEDSSPDLRDSKLLPLYRDHHTFWFPRPSSYFVLKRSSISPQDLLVPRFFLWDPAALCDIPCPNCKTKLNCHAYIPYPRRCVDLCKNFWIIGYRYRCPTCRHPTSKKYTITFQSWDSRILAKLPRSLAAEFPARLSHRSGISNVTFAMMRSAFQNGMGPKQFADALRVQHLQRYEELHVQYLHELVTRQGLAEWRGKKFIDFLPFDDRSLQGPHGFTPSPRWLRDMYDKLIEEHSSDFRQHTAMLSADICAIDHSHKITKHIARVNGVQVFTAVLSMTNRDGQLRICDLVATKSHSQFELAMQQMDESLDLYGLPKPLAFYTDATLDRHFLETCLEPLSLPDDVHVFVKSTTLAIDDAIRTILEALSPDDDTMCIAVSFDSEWNVEMTTDGHIVGRGKTAVIQIAYEKRVYILQISGMLAEDKLPHQFKLLLAHPRVLKVSRMVNAVLQYLEAACGTNEHFTGGVELAKYAKERLVVPTATCSLSDLAAAVLKKRLDKKVTSQVSMSWENDNLSMEQSNYAALDAYASLAIFDALSEIDVPKHLPPGSLIPNTPIILYNDDNTRVIAHGHLSGHLSSLSFGGISITSSRTAVDVTEILVPGAIVRVHGKRALRDFGTLPFTVVCLRSHVRISPAGESKSLHQSPHYAPPPILRPLFPHPEPATEADSETNLTIPDGPSIGALVLETDVSETSEVSMSSHADSHSRYADPSSVIEGNEILDPVPTEWNTNVRTRVMKDLFHVFNMFYISAAHGLRREFASASQLGLLRSIHLKHGIVLFEAVLRGYGDIANGSSPHRNNFTLLSISFLSDPPGVALFTTLGVDKKAGGLPIYRCCRGTNFTEGGVHTHLCSHLPSSGASIRHVHASLLDFVLQHNLLVGTFNTTGQCYRGHPHQFMEDYRMGKRQSLCRNFEVIGILPIPDDIQTSCGMAPFEASLDSKQQHHFLAHMHNTRKPVLPIHTVAERNLFSSLMREHEAFNVPSGVPRWKDAVKVWNRYADENVDIFYKAQQLTVFHSDWKTSLNVRETLSLSLTARKPVLNVIQNPRRSALAPAIPQHPLKPHQVNEGFLAITDGSPEASTSTAHASGSMSTLTAEALAHKQVAESVLDSRPVKKH</sequence>
<feature type="domain" description="DUF6729" evidence="12">
    <location>
        <begin position="335"/>
        <end position="506"/>
    </location>
</feature>
<feature type="domain" description="3'-5' exonuclease" evidence="11">
    <location>
        <begin position="690"/>
        <end position="851"/>
    </location>
</feature>
<dbReference type="InterPro" id="IPR051132">
    <property type="entry name" value="3-5_Exonuclease_domain"/>
</dbReference>
<feature type="compositionally biased region" description="Polar residues" evidence="10">
    <location>
        <begin position="41"/>
        <end position="55"/>
    </location>
</feature>
<keyword evidence="3" id="KW-0479">Metal-binding</keyword>
<evidence type="ECO:0000256" key="10">
    <source>
        <dbReference type="SAM" id="MobiDB-lite"/>
    </source>
</evidence>
<feature type="compositionally biased region" description="Acidic residues" evidence="10">
    <location>
        <begin position="240"/>
        <end position="261"/>
    </location>
</feature>
<feature type="region of interest" description="Disordered" evidence="10">
    <location>
        <begin position="963"/>
        <end position="989"/>
    </location>
</feature>
<dbReference type="InterPro" id="IPR036397">
    <property type="entry name" value="RNaseH_sf"/>
</dbReference>
<protein>
    <recommendedName>
        <fullName evidence="8">3'-5' exonuclease</fullName>
    </recommendedName>
    <alternativeName>
        <fullName evidence="9">Werner Syndrome-like exonuclease</fullName>
    </alternativeName>
</protein>
<evidence type="ECO:0000256" key="3">
    <source>
        <dbReference type="ARBA" id="ARBA00022723"/>
    </source>
</evidence>
<evidence type="ECO:0000256" key="7">
    <source>
        <dbReference type="ARBA" id="ARBA00023242"/>
    </source>
</evidence>
<evidence type="ECO:0000256" key="5">
    <source>
        <dbReference type="ARBA" id="ARBA00022839"/>
    </source>
</evidence>
<evidence type="ECO:0000256" key="9">
    <source>
        <dbReference type="ARBA" id="ARBA00042761"/>
    </source>
</evidence>
<dbReference type="InParanoid" id="A0A369J226"/>
<dbReference type="Pfam" id="PF20499">
    <property type="entry name" value="DUF6729"/>
    <property type="match status" value="1"/>
</dbReference>
<dbReference type="EMBL" id="LUEZ02000136">
    <property type="protein sequence ID" value="RDB16051.1"/>
    <property type="molecule type" value="Genomic_DNA"/>
</dbReference>
<feature type="compositionally biased region" description="Pro residues" evidence="10">
    <location>
        <begin position="963"/>
        <end position="974"/>
    </location>
</feature>
<keyword evidence="7" id="KW-0539">Nucleus</keyword>
<keyword evidence="5" id="KW-0269">Exonuclease</keyword>
<name>A0A369J226_HYPMA</name>
<evidence type="ECO:0000256" key="2">
    <source>
        <dbReference type="ARBA" id="ARBA00022722"/>
    </source>
</evidence>
<dbReference type="Pfam" id="PF01612">
    <property type="entry name" value="DNA_pol_A_exo1"/>
    <property type="match status" value="1"/>
</dbReference>
<feature type="region of interest" description="Disordered" evidence="10">
    <location>
        <begin position="234"/>
        <end position="320"/>
    </location>
</feature>
<dbReference type="GO" id="GO:0003676">
    <property type="term" value="F:nucleic acid binding"/>
    <property type="evidence" value="ECO:0007669"/>
    <property type="project" value="InterPro"/>
</dbReference>
<dbReference type="Proteomes" id="UP000076154">
    <property type="component" value="Unassembled WGS sequence"/>
</dbReference>
<dbReference type="CDD" id="cd06141">
    <property type="entry name" value="WRN_exo"/>
    <property type="match status" value="1"/>
</dbReference>
<dbReference type="GO" id="GO:0005634">
    <property type="term" value="C:nucleus"/>
    <property type="evidence" value="ECO:0007669"/>
    <property type="project" value="UniProtKB-SubCell"/>
</dbReference>
<keyword evidence="14" id="KW-1185">Reference proteome</keyword>
<feature type="compositionally biased region" description="Polar residues" evidence="10">
    <location>
        <begin position="106"/>
        <end position="116"/>
    </location>
</feature>
<feature type="compositionally biased region" description="Basic and acidic residues" evidence="10">
    <location>
        <begin position="307"/>
        <end position="320"/>
    </location>
</feature>
<keyword evidence="6" id="KW-0460">Magnesium</keyword>
<evidence type="ECO:0000256" key="1">
    <source>
        <dbReference type="ARBA" id="ARBA00004123"/>
    </source>
</evidence>
<keyword evidence="4" id="KW-0378">Hydrolase</keyword>
<dbReference type="PANTHER" id="PTHR13620">
    <property type="entry name" value="3-5 EXONUCLEASE"/>
    <property type="match status" value="1"/>
</dbReference>
<dbReference type="PANTHER" id="PTHR13620:SF109">
    <property type="entry name" value="3'-5' EXONUCLEASE"/>
    <property type="match status" value="1"/>
</dbReference>
<feature type="region of interest" description="Disordered" evidence="10">
    <location>
        <begin position="32"/>
        <end position="138"/>
    </location>
</feature>
<reference evidence="13" key="1">
    <citation type="submission" date="2018-04" db="EMBL/GenBank/DDBJ databases">
        <title>Whole genome sequencing of Hypsizygus marmoreus.</title>
        <authorList>
            <person name="Choi I.-G."/>
            <person name="Min B."/>
            <person name="Kim J.-G."/>
            <person name="Kim S."/>
            <person name="Oh Y.-L."/>
            <person name="Kong W.-S."/>
            <person name="Park H."/>
            <person name="Jeong J."/>
            <person name="Song E.-S."/>
        </authorList>
    </citation>
    <scope>NUCLEOTIDE SEQUENCE [LARGE SCALE GENOMIC DNA]</scope>
    <source>
        <strain evidence="13">51987-8</strain>
    </source>
</reference>
<dbReference type="GO" id="GO:0006139">
    <property type="term" value="P:nucleobase-containing compound metabolic process"/>
    <property type="evidence" value="ECO:0007669"/>
    <property type="project" value="InterPro"/>
</dbReference>